<dbReference type="SMART" id="SM00345">
    <property type="entry name" value="HTH_GNTR"/>
    <property type="match status" value="1"/>
</dbReference>
<sequence>MIKLILQKDSNVSYHEQLFQQIAALIRSGELPPNEQLPTVRELAAQLKINYNTVRSVYLRLQQEGMVDSRQGRGTIVSNVVNDPLLTRNPAHLALLAKETLHKVKAMGYSMDEFTRVLSSVMQEINQFPVLFLRFTELELAEYLRLVQYHLPSAMVEGRTFEDFIERLERDPSFLQQYKAIVTHPSVNLRMMKQTLPKESPPLVSLDFIPDPTTVIPAMEAYPRHTKVGLICATIRGAAGMINDLYNAGITHLDLRTIEANHPDVFELISNCDVVYISKPGYMTRPHLLTLPKVKEYQEIPDHHGINELRKIVTQ</sequence>
<name>A0A1I3T951_9BACL</name>
<reference evidence="6" key="1">
    <citation type="submission" date="2016-10" db="EMBL/GenBank/DDBJ databases">
        <authorList>
            <person name="Varghese N."/>
            <person name="Submissions S."/>
        </authorList>
    </citation>
    <scope>NUCLEOTIDE SEQUENCE [LARGE SCALE GENOMIC DNA]</scope>
    <source>
        <strain evidence="6">OK042</strain>
    </source>
</reference>
<dbReference type="EMBL" id="FORT01000004">
    <property type="protein sequence ID" value="SFJ66037.1"/>
    <property type="molecule type" value="Genomic_DNA"/>
</dbReference>
<evidence type="ECO:0000259" key="4">
    <source>
        <dbReference type="PROSITE" id="PS50949"/>
    </source>
</evidence>
<dbReference type="SUPFAM" id="SSF46785">
    <property type="entry name" value="Winged helix' DNA-binding domain"/>
    <property type="match status" value="1"/>
</dbReference>
<accession>A0A1I3T951</accession>
<dbReference type="InterPro" id="IPR000524">
    <property type="entry name" value="Tscrpt_reg_HTH_GntR"/>
</dbReference>
<dbReference type="RefSeq" id="WP_092267856.1">
    <property type="nucleotide sequence ID" value="NZ_BJOE01000008.1"/>
</dbReference>
<keyword evidence="1" id="KW-0805">Transcription regulation</keyword>
<organism evidence="5 6">
    <name type="scientific">Brevibacillus centrosporus</name>
    <dbReference type="NCBI Taxonomy" id="54910"/>
    <lineage>
        <taxon>Bacteria</taxon>
        <taxon>Bacillati</taxon>
        <taxon>Bacillota</taxon>
        <taxon>Bacilli</taxon>
        <taxon>Bacillales</taxon>
        <taxon>Paenibacillaceae</taxon>
        <taxon>Brevibacillus</taxon>
    </lineage>
</organism>
<dbReference type="STRING" id="1884381.SAMN05518846_104427"/>
<protein>
    <submittedName>
        <fullName evidence="5">DNA-binding transcriptional regulator YhcF, GntR family</fullName>
    </submittedName>
</protein>
<gene>
    <name evidence="5" type="ORF">SAMN05518846_104427</name>
</gene>
<proteinExistence type="predicted"/>
<dbReference type="Proteomes" id="UP000198915">
    <property type="component" value="Unassembled WGS sequence"/>
</dbReference>
<dbReference type="Pfam" id="PF00392">
    <property type="entry name" value="GntR"/>
    <property type="match status" value="1"/>
</dbReference>
<keyword evidence="2 5" id="KW-0238">DNA-binding</keyword>
<dbReference type="PANTHER" id="PTHR38445:SF7">
    <property type="entry name" value="GNTR-FAMILY TRANSCRIPTIONAL REGULATOR"/>
    <property type="match status" value="1"/>
</dbReference>
<evidence type="ECO:0000256" key="2">
    <source>
        <dbReference type="ARBA" id="ARBA00023125"/>
    </source>
</evidence>
<dbReference type="GO" id="GO:0003677">
    <property type="term" value="F:DNA binding"/>
    <property type="evidence" value="ECO:0007669"/>
    <property type="project" value="UniProtKB-KW"/>
</dbReference>
<keyword evidence="3" id="KW-0804">Transcription</keyword>
<evidence type="ECO:0000256" key="1">
    <source>
        <dbReference type="ARBA" id="ARBA00023015"/>
    </source>
</evidence>
<dbReference type="AlphaFoldDB" id="A0A1I3T951"/>
<evidence type="ECO:0000313" key="5">
    <source>
        <dbReference type="EMBL" id="SFJ66037.1"/>
    </source>
</evidence>
<dbReference type="InterPro" id="IPR036388">
    <property type="entry name" value="WH-like_DNA-bd_sf"/>
</dbReference>
<dbReference type="PROSITE" id="PS50949">
    <property type="entry name" value="HTH_GNTR"/>
    <property type="match status" value="1"/>
</dbReference>
<evidence type="ECO:0000256" key="3">
    <source>
        <dbReference type="ARBA" id="ARBA00023163"/>
    </source>
</evidence>
<feature type="domain" description="HTH gntR-type" evidence="4">
    <location>
        <begin position="12"/>
        <end position="80"/>
    </location>
</feature>
<evidence type="ECO:0000313" key="6">
    <source>
        <dbReference type="Proteomes" id="UP000198915"/>
    </source>
</evidence>
<keyword evidence="6" id="KW-1185">Reference proteome</keyword>
<dbReference type="GO" id="GO:0003700">
    <property type="term" value="F:DNA-binding transcription factor activity"/>
    <property type="evidence" value="ECO:0007669"/>
    <property type="project" value="InterPro"/>
</dbReference>
<dbReference type="PANTHER" id="PTHR38445">
    <property type="entry name" value="HTH-TYPE TRANSCRIPTIONAL REPRESSOR YTRA"/>
    <property type="match status" value="1"/>
</dbReference>
<dbReference type="InterPro" id="IPR036390">
    <property type="entry name" value="WH_DNA-bd_sf"/>
</dbReference>
<dbReference type="CDD" id="cd07377">
    <property type="entry name" value="WHTH_GntR"/>
    <property type="match status" value="1"/>
</dbReference>
<dbReference type="Gene3D" id="1.10.10.10">
    <property type="entry name" value="Winged helix-like DNA-binding domain superfamily/Winged helix DNA-binding domain"/>
    <property type="match status" value="1"/>
</dbReference>